<keyword evidence="2" id="KW-1185">Reference proteome</keyword>
<dbReference type="AlphaFoldDB" id="A0A5B7CSW9"/>
<evidence type="ECO:0000313" key="1">
    <source>
        <dbReference type="EMBL" id="MPC12238.1"/>
    </source>
</evidence>
<accession>A0A5B7CSW9</accession>
<comment type="caution">
    <text evidence="1">The sequence shown here is derived from an EMBL/GenBank/DDBJ whole genome shotgun (WGS) entry which is preliminary data.</text>
</comment>
<protein>
    <submittedName>
        <fullName evidence="1">Uncharacterized protein</fullName>
    </submittedName>
</protein>
<name>A0A5B7CSW9_PORTR</name>
<evidence type="ECO:0000313" key="2">
    <source>
        <dbReference type="Proteomes" id="UP000324222"/>
    </source>
</evidence>
<organism evidence="1 2">
    <name type="scientific">Portunus trituberculatus</name>
    <name type="common">Swimming crab</name>
    <name type="synonym">Neptunus trituberculatus</name>
    <dbReference type="NCBI Taxonomy" id="210409"/>
    <lineage>
        <taxon>Eukaryota</taxon>
        <taxon>Metazoa</taxon>
        <taxon>Ecdysozoa</taxon>
        <taxon>Arthropoda</taxon>
        <taxon>Crustacea</taxon>
        <taxon>Multicrustacea</taxon>
        <taxon>Malacostraca</taxon>
        <taxon>Eumalacostraca</taxon>
        <taxon>Eucarida</taxon>
        <taxon>Decapoda</taxon>
        <taxon>Pleocyemata</taxon>
        <taxon>Brachyura</taxon>
        <taxon>Eubrachyura</taxon>
        <taxon>Portunoidea</taxon>
        <taxon>Portunidae</taxon>
        <taxon>Portuninae</taxon>
        <taxon>Portunus</taxon>
    </lineage>
</organism>
<dbReference type="InterPro" id="IPR012340">
    <property type="entry name" value="NA-bd_OB-fold"/>
</dbReference>
<dbReference type="EMBL" id="VSRR010000205">
    <property type="protein sequence ID" value="MPC12238.1"/>
    <property type="molecule type" value="Genomic_DNA"/>
</dbReference>
<dbReference type="OrthoDB" id="25571at2759"/>
<proteinExistence type="predicted"/>
<sequence length="89" mass="10535">MSRVSSTIQEEETLMENTYCQVYGTLKSYHGNKQLLALHMEPVTDFNWITAHLMDVMYTALQLSRLKEEIFYPFSLDRNFTDLSHNIRQ</sequence>
<dbReference type="Proteomes" id="UP000324222">
    <property type="component" value="Unassembled WGS sequence"/>
</dbReference>
<dbReference type="Gene3D" id="2.40.50.140">
    <property type="entry name" value="Nucleic acid-binding proteins"/>
    <property type="match status" value="1"/>
</dbReference>
<dbReference type="SUPFAM" id="SSF50249">
    <property type="entry name" value="Nucleic acid-binding proteins"/>
    <property type="match status" value="1"/>
</dbReference>
<reference evidence="1 2" key="1">
    <citation type="submission" date="2019-05" db="EMBL/GenBank/DDBJ databases">
        <title>Another draft genome of Portunus trituberculatus and its Hox gene families provides insights of decapod evolution.</title>
        <authorList>
            <person name="Jeong J.-H."/>
            <person name="Song I."/>
            <person name="Kim S."/>
            <person name="Choi T."/>
            <person name="Kim D."/>
            <person name="Ryu S."/>
            <person name="Kim W."/>
        </authorList>
    </citation>
    <scope>NUCLEOTIDE SEQUENCE [LARGE SCALE GENOMIC DNA]</scope>
    <source>
        <tissue evidence="1">Muscle</tissue>
    </source>
</reference>
<gene>
    <name evidence="1" type="ORF">E2C01_004916</name>
</gene>